<evidence type="ECO:0000256" key="2">
    <source>
        <dbReference type="ARBA" id="ARBA00022692"/>
    </source>
</evidence>
<evidence type="ECO:0000256" key="5">
    <source>
        <dbReference type="SAM" id="Phobius"/>
    </source>
</evidence>
<name>E6PZB2_9ZZZZ</name>
<evidence type="ECO:0000256" key="4">
    <source>
        <dbReference type="ARBA" id="ARBA00023136"/>
    </source>
</evidence>
<evidence type="ECO:0000256" key="1">
    <source>
        <dbReference type="ARBA" id="ARBA00004141"/>
    </source>
</evidence>
<accession>E6PZB2</accession>
<gene>
    <name evidence="6" type="ORF">CARN3_1282</name>
</gene>
<proteinExistence type="predicted"/>
<comment type="caution">
    <text evidence="6">The sequence shown here is derived from an EMBL/GenBank/DDBJ whole genome shotgun (WGS) entry which is preliminary data.</text>
</comment>
<sequence length="118" mass="12704">MTWLVLTLGFIVGIISGIIGIGGGIFLVPALVWFFHMDQRKAQGTSLAALLLPVGILAFWAYYREGNADLRIGLLLAAGFTVGGLVGGWGAQYVPDVMLRRIFAIVLIGIGVKMLMQR</sequence>
<feature type="transmembrane region" description="Helical" evidence="5">
    <location>
        <begin position="98"/>
        <end position="116"/>
    </location>
</feature>
<dbReference type="GO" id="GO:0016020">
    <property type="term" value="C:membrane"/>
    <property type="evidence" value="ECO:0007669"/>
    <property type="project" value="UniProtKB-SubCell"/>
</dbReference>
<keyword evidence="2 5" id="KW-0812">Transmembrane</keyword>
<evidence type="ECO:0008006" key="7">
    <source>
        <dbReference type="Google" id="ProtNLM"/>
    </source>
</evidence>
<feature type="transmembrane region" description="Helical" evidence="5">
    <location>
        <begin position="47"/>
        <end position="64"/>
    </location>
</feature>
<keyword evidence="3 5" id="KW-1133">Transmembrane helix</keyword>
<dbReference type="EMBL" id="CABN01000116">
    <property type="protein sequence ID" value="CBI00271.1"/>
    <property type="molecule type" value="Genomic_DNA"/>
</dbReference>
<evidence type="ECO:0000313" key="6">
    <source>
        <dbReference type="EMBL" id="CBI00271.1"/>
    </source>
</evidence>
<dbReference type="InterPro" id="IPR002781">
    <property type="entry name" value="TM_pro_TauE-like"/>
</dbReference>
<evidence type="ECO:0000256" key="3">
    <source>
        <dbReference type="ARBA" id="ARBA00022989"/>
    </source>
</evidence>
<dbReference type="PANTHER" id="PTHR43701:SF2">
    <property type="entry name" value="MEMBRANE TRANSPORTER PROTEIN YJNA-RELATED"/>
    <property type="match status" value="1"/>
</dbReference>
<feature type="transmembrane region" description="Helical" evidence="5">
    <location>
        <begin position="70"/>
        <end position="91"/>
    </location>
</feature>
<dbReference type="Pfam" id="PF01925">
    <property type="entry name" value="TauE"/>
    <property type="match status" value="1"/>
</dbReference>
<reference evidence="6" key="1">
    <citation type="submission" date="2009-10" db="EMBL/GenBank/DDBJ databases">
        <title>Diversity of trophic interactions inside an arsenic-rich microbial ecosystem.</title>
        <authorList>
            <person name="Bertin P.N."/>
            <person name="Heinrich-Salmeron A."/>
            <person name="Pelletier E."/>
            <person name="Goulhen-Chollet F."/>
            <person name="Arsene-Ploetze F."/>
            <person name="Gallien S."/>
            <person name="Calteau A."/>
            <person name="Vallenet D."/>
            <person name="Casiot C."/>
            <person name="Chane-Woon-Ming B."/>
            <person name="Giloteaux L."/>
            <person name="Barakat M."/>
            <person name="Bonnefoy V."/>
            <person name="Bruneel O."/>
            <person name="Chandler M."/>
            <person name="Cleiss J."/>
            <person name="Duran R."/>
            <person name="Elbaz-Poulichet F."/>
            <person name="Fonknechten N."/>
            <person name="Lauga B."/>
            <person name="Mornico D."/>
            <person name="Ortet P."/>
            <person name="Schaeffer C."/>
            <person name="Siguier P."/>
            <person name="Alexander Thil Smith A."/>
            <person name="Van Dorsselaer A."/>
            <person name="Weissenbach J."/>
            <person name="Medigue C."/>
            <person name="Le Paslier D."/>
        </authorList>
    </citation>
    <scope>NUCLEOTIDE SEQUENCE</scope>
</reference>
<dbReference type="AlphaFoldDB" id="E6PZB2"/>
<dbReference type="InterPro" id="IPR051598">
    <property type="entry name" value="TSUP/Inactive_protease-like"/>
</dbReference>
<comment type="subcellular location">
    <subcellularLocation>
        <location evidence="1">Membrane</location>
        <topology evidence="1">Multi-pass membrane protein</topology>
    </subcellularLocation>
</comment>
<organism evidence="6">
    <name type="scientific">mine drainage metagenome</name>
    <dbReference type="NCBI Taxonomy" id="410659"/>
    <lineage>
        <taxon>unclassified sequences</taxon>
        <taxon>metagenomes</taxon>
        <taxon>ecological metagenomes</taxon>
    </lineage>
</organism>
<dbReference type="PANTHER" id="PTHR43701">
    <property type="entry name" value="MEMBRANE TRANSPORTER PROTEIN MJ0441-RELATED"/>
    <property type="match status" value="1"/>
</dbReference>
<protein>
    <recommendedName>
        <fullName evidence="7">Membrane transporter protein</fullName>
    </recommendedName>
</protein>
<keyword evidence="4 5" id="KW-0472">Membrane</keyword>
<feature type="transmembrane region" description="Helical" evidence="5">
    <location>
        <begin position="6"/>
        <end position="35"/>
    </location>
</feature>